<dbReference type="Proteomes" id="UP000580250">
    <property type="component" value="Unassembled WGS sequence"/>
</dbReference>
<dbReference type="InterPro" id="IPR016197">
    <property type="entry name" value="Chromo-like_dom_sf"/>
</dbReference>
<dbReference type="InterPro" id="IPR012337">
    <property type="entry name" value="RNaseH-like_sf"/>
</dbReference>
<sequence>MEKLKIKQIKILDRLYKDVNSSTCFTSLEPLLREARRLDKSISRDDVKKYLSTQDTYTLHRRAVRKYKRMRTLAAGLHTEWQADLSIFDRLGIQNNGFKYLLVCIDTLSRMIFVEPVKSKHSEKMIEAFKRLFARIKIVPWKLLTDQGLEFTAKEVQKYFKSIDMEHFSMVTSPQWHAGMAERANRSIKERLYRYFTEKRTLKWVDVIQDIVNAINNSFNSSIDMRPVDVTYKNAEKLRLKLKDKARVELGPKRWKNTNFSVGDKVRIEKYKHIFQKGYLPNFTDEIFVINQVRLVPHQRPTYRLNDQKGELIRGWFYANDLCLVRDRKKEDVLYDIEKVLKKRKFDGEDQCFVKWKGYSAKYNIWIPASSVSWR</sequence>
<name>A0A6V7XJE0_MELEN</name>
<dbReference type="Gene3D" id="2.40.50.40">
    <property type="match status" value="1"/>
</dbReference>
<evidence type="ECO:0000313" key="3">
    <source>
        <dbReference type="EMBL" id="CAD2199393.1"/>
    </source>
</evidence>
<dbReference type="Gene3D" id="3.30.420.10">
    <property type="entry name" value="Ribonuclease H-like superfamily/Ribonuclease H"/>
    <property type="match status" value="1"/>
</dbReference>
<dbReference type="PROSITE" id="PS50994">
    <property type="entry name" value="INTEGRASE"/>
    <property type="match status" value="1"/>
</dbReference>
<dbReference type="GO" id="GO:0015074">
    <property type="term" value="P:DNA integration"/>
    <property type="evidence" value="ECO:0007669"/>
    <property type="project" value="InterPro"/>
</dbReference>
<evidence type="ECO:0000259" key="2">
    <source>
        <dbReference type="PROSITE" id="PS50994"/>
    </source>
</evidence>
<dbReference type="SUPFAM" id="SSF53098">
    <property type="entry name" value="Ribonuclease H-like"/>
    <property type="match status" value="1"/>
</dbReference>
<dbReference type="OrthoDB" id="5873082at2759"/>
<gene>
    <name evidence="3" type="ORF">MENT_LOCUS52775</name>
</gene>
<dbReference type="Pfam" id="PF00385">
    <property type="entry name" value="Chromo"/>
    <property type="match status" value="1"/>
</dbReference>
<protein>
    <submittedName>
        <fullName evidence="3">Uncharacterized protein</fullName>
    </submittedName>
</protein>
<dbReference type="PANTHER" id="PTHR46585:SF1">
    <property type="entry name" value="CHROMO DOMAIN-CONTAINING PROTEIN"/>
    <property type="match status" value="1"/>
</dbReference>
<dbReference type="GO" id="GO:0003676">
    <property type="term" value="F:nucleic acid binding"/>
    <property type="evidence" value="ECO:0007669"/>
    <property type="project" value="InterPro"/>
</dbReference>
<accession>A0A6V7XJE0</accession>
<dbReference type="PROSITE" id="PS50013">
    <property type="entry name" value="CHROMO_2"/>
    <property type="match status" value="1"/>
</dbReference>
<dbReference type="EMBL" id="CAJEWN010001691">
    <property type="protein sequence ID" value="CAD2199393.1"/>
    <property type="molecule type" value="Genomic_DNA"/>
</dbReference>
<comment type="caution">
    <text evidence="3">The sequence shown here is derived from an EMBL/GenBank/DDBJ whole genome shotgun (WGS) entry which is preliminary data.</text>
</comment>
<feature type="domain" description="Integrase catalytic" evidence="2">
    <location>
        <begin position="71"/>
        <end position="235"/>
    </location>
</feature>
<dbReference type="SUPFAM" id="SSF54160">
    <property type="entry name" value="Chromo domain-like"/>
    <property type="match status" value="1"/>
</dbReference>
<dbReference type="InterPro" id="IPR000953">
    <property type="entry name" value="Chromo/chromo_shadow_dom"/>
</dbReference>
<dbReference type="InterPro" id="IPR023780">
    <property type="entry name" value="Chromo_domain"/>
</dbReference>
<reference evidence="3 4" key="1">
    <citation type="submission" date="2020-08" db="EMBL/GenBank/DDBJ databases">
        <authorList>
            <person name="Koutsovoulos G."/>
            <person name="Danchin GJ E."/>
        </authorList>
    </citation>
    <scope>NUCLEOTIDE SEQUENCE [LARGE SCALE GENOMIC DNA]</scope>
</reference>
<dbReference type="InterPro" id="IPR036397">
    <property type="entry name" value="RNaseH_sf"/>
</dbReference>
<dbReference type="PANTHER" id="PTHR46585">
    <property type="entry name" value="INTEGRASE CORE DOMAIN CONTAINING PROTEIN"/>
    <property type="match status" value="1"/>
</dbReference>
<dbReference type="InterPro" id="IPR001584">
    <property type="entry name" value="Integrase_cat-core"/>
</dbReference>
<organism evidence="3 4">
    <name type="scientific">Meloidogyne enterolobii</name>
    <name type="common">Root-knot nematode worm</name>
    <name type="synonym">Meloidogyne mayaguensis</name>
    <dbReference type="NCBI Taxonomy" id="390850"/>
    <lineage>
        <taxon>Eukaryota</taxon>
        <taxon>Metazoa</taxon>
        <taxon>Ecdysozoa</taxon>
        <taxon>Nematoda</taxon>
        <taxon>Chromadorea</taxon>
        <taxon>Rhabditida</taxon>
        <taxon>Tylenchina</taxon>
        <taxon>Tylenchomorpha</taxon>
        <taxon>Tylenchoidea</taxon>
        <taxon>Meloidogynidae</taxon>
        <taxon>Meloidogyninae</taxon>
        <taxon>Meloidogyne</taxon>
    </lineage>
</organism>
<dbReference type="CDD" id="cd00024">
    <property type="entry name" value="CD_CSD"/>
    <property type="match status" value="1"/>
</dbReference>
<feature type="domain" description="Chromo" evidence="1">
    <location>
        <begin position="335"/>
        <end position="375"/>
    </location>
</feature>
<dbReference type="AlphaFoldDB" id="A0A6V7XJE0"/>
<dbReference type="Pfam" id="PF00665">
    <property type="entry name" value="rve"/>
    <property type="match status" value="1"/>
</dbReference>
<evidence type="ECO:0000313" key="4">
    <source>
        <dbReference type="Proteomes" id="UP000580250"/>
    </source>
</evidence>
<evidence type="ECO:0000259" key="1">
    <source>
        <dbReference type="PROSITE" id="PS50013"/>
    </source>
</evidence>
<proteinExistence type="predicted"/>